<evidence type="ECO:0000259" key="2">
    <source>
        <dbReference type="PROSITE" id="PS50943"/>
    </source>
</evidence>
<dbReference type="InterPro" id="IPR001387">
    <property type="entry name" value="Cro/C1-type_HTH"/>
</dbReference>
<feature type="domain" description="HTH cro/C1-type" evidence="2">
    <location>
        <begin position="8"/>
        <end position="61"/>
    </location>
</feature>
<dbReference type="InterPro" id="IPR011990">
    <property type="entry name" value="TPR-like_helical_dom_sf"/>
</dbReference>
<dbReference type="Proteomes" id="UP000325295">
    <property type="component" value="Chromosome"/>
</dbReference>
<dbReference type="GO" id="GO:0005829">
    <property type="term" value="C:cytosol"/>
    <property type="evidence" value="ECO:0007669"/>
    <property type="project" value="TreeGrafter"/>
</dbReference>
<dbReference type="SUPFAM" id="SSF47413">
    <property type="entry name" value="lambda repressor-like DNA-binding domains"/>
    <property type="match status" value="1"/>
</dbReference>
<accession>A0A5P1X1S5</accession>
<dbReference type="PANTHER" id="PTHR46797">
    <property type="entry name" value="HTH-TYPE TRANSCRIPTIONAL REGULATOR"/>
    <property type="match status" value="1"/>
</dbReference>
<dbReference type="Pfam" id="PF01381">
    <property type="entry name" value="HTH_3"/>
    <property type="match status" value="1"/>
</dbReference>
<evidence type="ECO:0000313" key="3">
    <source>
        <dbReference type="EMBL" id="QER67862.1"/>
    </source>
</evidence>
<dbReference type="RefSeq" id="WP_150204298.1">
    <property type="nucleotide sequence ID" value="NZ_CAXYVY010000007.1"/>
</dbReference>
<dbReference type="GO" id="GO:0003677">
    <property type="term" value="F:DNA binding"/>
    <property type="evidence" value="ECO:0007669"/>
    <property type="project" value="UniProtKB-KW"/>
</dbReference>
<dbReference type="SMART" id="SM00530">
    <property type="entry name" value="HTH_XRE"/>
    <property type="match status" value="1"/>
</dbReference>
<evidence type="ECO:0000313" key="4">
    <source>
        <dbReference type="Proteomes" id="UP000325295"/>
    </source>
</evidence>
<gene>
    <name evidence="3" type="ORF">F0161_08410</name>
</gene>
<keyword evidence="4" id="KW-1185">Reference proteome</keyword>
<dbReference type="AlphaFoldDB" id="A0A5P1X1S5"/>
<dbReference type="KEGG" id="lnn:F0161_08410"/>
<sequence length="282" mass="32135">MELRGSKLKEYRQKKEMSQADLAKDICTQATVSLMENKNKLPGMPILFAICERLGIQVEDLVTEDNRNLGDIFSQINQHLLEQDYETAERELNQIRIKQIRTSFDKQRYYYFIGVIQLQVSQDLNEAMFNFQLSIQEFAEQETNMYKVLTTIEMGKVYLAQKNEKLAGQLAIQAQTMVKDEQLGGSIQQYIYVNVNLSKLALESNQILISLEAATDALTACREHGLLLALDEIYLSLALGNHALGKIKEAKKQIIIAKAVNEVLQNDRLTQQISQENTKLGK</sequence>
<reference evidence="3 4" key="1">
    <citation type="submission" date="2019-09" db="EMBL/GenBank/DDBJ databases">
        <title>Complete Genome Sequence of Lactobacillus nenjiangensis SH-Y15, isolated from sauerkraut.</title>
        <authorList>
            <person name="Yang H."/>
        </authorList>
    </citation>
    <scope>NUCLEOTIDE SEQUENCE [LARGE SCALE GENOMIC DNA]</scope>
    <source>
        <strain evidence="3 4">SH-Y15</strain>
    </source>
</reference>
<dbReference type="PROSITE" id="PS50943">
    <property type="entry name" value="HTH_CROC1"/>
    <property type="match status" value="1"/>
</dbReference>
<proteinExistence type="predicted"/>
<dbReference type="OrthoDB" id="1150409at2"/>
<evidence type="ECO:0000256" key="1">
    <source>
        <dbReference type="ARBA" id="ARBA00023125"/>
    </source>
</evidence>
<name>A0A5P1X1S5_9LACO</name>
<dbReference type="CDD" id="cd00093">
    <property type="entry name" value="HTH_XRE"/>
    <property type="match status" value="1"/>
</dbReference>
<organism evidence="3 4">
    <name type="scientific">Paucilactobacillus nenjiangensis</name>
    <dbReference type="NCBI Taxonomy" id="1296540"/>
    <lineage>
        <taxon>Bacteria</taxon>
        <taxon>Bacillati</taxon>
        <taxon>Bacillota</taxon>
        <taxon>Bacilli</taxon>
        <taxon>Lactobacillales</taxon>
        <taxon>Lactobacillaceae</taxon>
        <taxon>Paucilactobacillus</taxon>
    </lineage>
</organism>
<dbReference type="GO" id="GO:0003700">
    <property type="term" value="F:DNA-binding transcription factor activity"/>
    <property type="evidence" value="ECO:0007669"/>
    <property type="project" value="TreeGrafter"/>
</dbReference>
<protein>
    <submittedName>
        <fullName evidence="3">Helix-turn-helix transcriptional regulator</fullName>
    </submittedName>
</protein>
<dbReference type="InterPro" id="IPR050807">
    <property type="entry name" value="TransReg_Diox_bact_type"/>
</dbReference>
<keyword evidence="1" id="KW-0238">DNA-binding</keyword>
<dbReference type="PANTHER" id="PTHR46797:SF1">
    <property type="entry name" value="METHYLPHOSPHONATE SYNTHASE"/>
    <property type="match status" value="1"/>
</dbReference>
<dbReference type="Gene3D" id="1.25.40.10">
    <property type="entry name" value="Tetratricopeptide repeat domain"/>
    <property type="match status" value="1"/>
</dbReference>
<dbReference type="InterPro" id="IPR010982">
    <property type="entry name" value="Lambda_DNA-bd_dom_sf"/>
</dbReference>
<dbReference type="EMBL" id="CP043939">
    <property type="protein sequence ID" value="QER67862.1"/>
    <property type="molecule type" value="Genomic_DNA"/>
</dbReference>